<dbReference type="EMBL" id="JACHDY010000001">
    <property type="protein sequence ID" value="MBB5315724.1"/>
    <property type="molecule type" value="Genomic_DNA"/>
</dbReference>
<gene>
    <name evidence="2" type="ORF">HDF09_000374</name>
</gene>
<organism evidence="2 3">
    <name type="scientific">Tunturiibacter empetritectus</name>
    <dbReference type="NCBI Taxonomy" id="3069691"/>
    <lineage>
        <taxon>Bacteria</taxon>
        <taxon>Pseudomonadati</taxon>
        <taxon>Acidobacteriota</taxon>
        <taxon>Terriglobia</taxon>
        <taxon>Terriglobales</taxon>
        <taxon>Acidobacteriaceae</taxon>
        <taxon>Tunturiibacter</taxon>
    </lineage>
</organism>
<comment type="caution">
    <text evidence="2">The sequence shown here is derived from an EMBL/GenBank/DDBJ whole genome shotgun (WGS) entry which is preliminary data.</text>
</comment>
<keyword evidence="3" id="KW-1185">Reference proteome</keyword>
<protein>
    <recommendedName>
        <fullName evidence="4">Flagellar FliJ protein</fullName>
    </recommendedName>
</protein>
<dbReference type="Proteomes" id="UP000568106">
    <property type="component" value="Unassembled WGS sequence"/>
</dbReference>
<reference evidence="2" key="1">
    <citation type="submission" date="2020-08" db="EMBL/GenBank/DDBJ databases">
        <title>Genomic Encyclopedia of Type Strains, Phase IV (KMG-V): Genome sequencing to study the core and pangenomes of soil and plant-associated prokaryotes.</title>
        <authorList>
            <person name="Whitman W."/>
        </authorList>
    </citation>
    <scope>NUCLEOTIDE SEQUENCE [LARGE SCALE GENOMIC DNA]</scope>
    <source>
        <strain evidence="2">M8UP27</strain>
    </source>
</reference>
<evidence type="ECO:0000313" key="2">
    <source>
        <dbReference type="EMBL" id="MBB5315724.1"/>
    </source>
</evidence>
<evidence type="ECO:0000256" key="1">
    <source>
        <dbReference type="SAM" id="MobiDB-lite"/>
    </source>
</evidence>
<sequence length="160" mass="18700">MSTRLETLQRLMNLYAAVEQMHSTELQRLTTAVREAQQAIAVEQCAAQVARIDGRKALTEGDRVGWMMSETQQETAGWRRQKLEEVRVGREELSDAAREQYVASRLKKEQMKRVFEEMEARAQMEEGRRVQSSSDDLFLSRRRWTDAKEKTEEREEMKAS</sequence>
<proteinExistence type="predicted"/>
<evidence type="ECO:0000313" key="3">
    <source>
        <dbReference type="Proteomes" id="UP000568106"/>
    </source>
</evidence>
<dbReference type="AlphaFoldDB" id="A0A7W8IEI0"/>
<accession>A0A7W8IEI0</accession>
<feature type="region of interest" description="Disordered" evidence="1">
    <location>
        <begin position="141"/>
        <end position="160"/>
    </location>
</feature>
<name>A0A7W8IEI0_9BACT</name>
<evidence type="ECO:0008006" key="4">
    <source>
        <dbReference type="Google" id="ProtNLM"/>
    </source>
</evidence>
<feature type="compositionally biased region" description="Basic and acidic residues" evidence="1">
    <location>
        <begin position="143"/>
        <end position="160"/>
    </location>
</feature>